<dbReference type="PANTHER" id="PTHR11735:SF11">
    <property type="entry name" value="TRNA THREONYLCARBAMOYLADENOSINE BIOSYNTHESIS PROTEIN TSAB"/>
    <property type="match status" value="1"/>
</dbReference>
<dbReference type="NCBIfam" id="TIGR03725">
    <property type="entry name" value="T6A_YeaZ"/>
    <property type="match status" value="1"/>
</dbReference>
<organism evidence="2">
    <name type="scientific">marine metagenome</name>
    <dbReference type="NCBI Taxonomy" id="408172"/>
    <lineage>
        <taxon>unclassified sequences</taxon>
        <taxon>metagenomes</taxon>
        <taxon>ecological metagenomes</taxon>
    </lineage>
</organism>
<dbReference type="InterPro" id="IPR022496">
    <property type="entry name" value="T6A_TsaB"/>
</dbReference>
<evidence type="ECO:0000313" key="2">
    <source>
        <dbReference type="EMBL" id="SUZ89360.1"/>
    </source>
</evidence>
<accession>A0A381RCI5</accession>
<evidence type="ECO:0000259" key="1">
    <source>
        <dbReference type="Pfam" id="PF00814"/>
    </source>
</evidence>
<dbReference type="SUPFAM" id="SSF53067">
    <property type="entry name" value="Actin-like ATPase domain"/>
    <property type="match status" value="2"/>
</dbReference>
<dbReference type="InterPro" id="IPR000905">
    <property type="entry name" value="Gcp-like_dom"/>
</dbReference>
<dbReference type="GO" id="GO:0005829">
    <property type="term" value="C:cytosol"/>
    <property type="evidence" value="ECO:0007669"/>
    <property type="project" value="TreeGrafter"/>
</dbReference>
<dbReference type="Pfam" id="PF00814">
    <property type="entry name" value="TsaD"/>
    <property type="match status" value="1"/>
</dbReference>
<dbReference type="InterPro" id="IPR043129">
    <property type="entry name" value="ATPase_NBD"/>
</dbReference>
<gene>
    <name evidence="2" type="ORF">METZ01_LOCUS42214</name>
</gene>
<name>A0A381RCI5_9ZZZZ</name>
<reference evidence="2" key="1">
    <citation type="submission" date="2018-05" db="EMBL/GenBank/DDBJ databases">
        <authorList>
            <person name="Lanie J.A."/>
            <person name="Ng W.-L."/>
            <person name="Kazmierczak K.M."/>
            <person name="Andrzejewski T.M."/>
            <person name="Davidsen T.M."/>
            <person name="Wayne K.J."/>
            <person name="Tettelin H."/>
            <person name="Glass J.I."/>
            <person name="Rusch D."/>
            <person name="Podicherti R."/>
            <person name="Tsui H.-C.T."/>
            <person name="Winkler M.E."/>
        </authorList>
    </citation>
    <scope>NUCLEOTIDE SEQUENCE</scope>
</reference>
<protein>
    <recommendedName>
        <fullName evidence="1">Gcp-like domain-containing protein</fullName>
    </recommendedName>
</protein>
<feature type="domain" description="Gcp-like" evidence="1">
    <location>
        <begin position="32"/>
        <end position="226"/>
    </location>
</feature>
<dbReference type="PANTHER" id="PTHR11735">
    <property type="entry name" value="TRNA N6-ADENOSINE THREONYLCARBAMOYLTRANSFERASE"/>
    <property type="match status" value="1"/>
</dbReference>
<dbReference type="CDD" id="cd24032">
    <property type="entry name" value="ASKHA_NBD_TsaB"/>
    <property type="match status" value="1"/>
</dbReference>
<dbReference type="EMBL" id="UINC01001816">
    <property type="protein sequence ID" value="SUZ89360.1"/>
    <property type="molecule type" value="Genomic_DNA"/>
</dbReference>
<feature type="non-terminal residue" evidence="2">
    <location>
        <position position="1"/>
    </location>
</feature>
<dbReference type="Gene3D" id="3.30.420.40">
    <property type="match status" value="2"/>
</dbReference>
<proteinExistence type="predicted"/>
<sequence>VLVLGIETATPQAGVAIGGHEGVIASFHTARDRRHAETLAPAIQFLCTQTRIDLTEIGVVAVDIGPGLFTGLRVGVATAKALAHALKIPMIGISSLDLAAFPARFSDRLIVSTVDARRGEIFYATYRKTAGGIQRITEPRVDQPDNIANQLTAQGEDCLVVGDGAQRYAQTFQMLRGVEIGEEGFRYPNAGSLVELAHPRALREEFVLPTEIEPLYLRAPDARINWQTRERS</sequence>
<dbReference type="GO" id="GO:0002949">
    <property type="term" value="P:tRNA threonylcarbamoyladenosine modification"/>
    <property type="evidence" value="ECO:0007669"/>
    <property type="project" value="InterPro"/>
</dbReference>
<dbReference type="AlphaFoldDB" id="A0A381RCI5"/>